<comment type="caution">
    <text evidence="2">The sequence shown here is derived from an EMBL/GenBank/DDBJ whole genome shotgun (WGS) entry which is preliminary data.</text>
</comment>
<reference evidence="2 3" key="1">
    <citation type="journal article" date="2017" name="Environ. Microbiol.">
        <title>Decay of the glycolytic pathway and adaptation to intranuclear parasitism within Enterocytozoonidae microsporidia.</title>
        <authorList>
            <person name="Wiredu Boakye D."/>
            <person name="Jaroenlak P."/>
            <person name="Prachumwat A."/>
            <person name="Williams T.A."/>
            <person name="Bateman K.S."/>
            <person name="Itsathitphaisarn O."/>
            <person name="Sritunyalucksana K."/>
            <person name="Paszkiewicz K.H."/>
            <person name="Moore K.A."/>
            <person name="Stentiford G.D."/>
            <person name="Williams B.A."/>
        </authorList>
    </citation>
    <scope>NUCLEOTIDE SEQUENCE [LARGE SCALE GENOMIC DNA]</scope>
    <source>
        <strain evidence="3">canceri</strain>
    </source>
</reference>
<evidence type="ECO:0000313" key="2">
    <source>
        <dbReference type="EMBL" id="ORD99860.1"/>
    </source>
</evidence>
<evidence type="ECO:0000256" key="1">
    <source>
        <dbReference type="SAM" id="Phobius"/>
    </source>
</evidence>
<organism evidence="2 3">
    <name type="scientific">Hepatospora eriocheir</name>
    <dbReference type="NCBI Taxonomy" id="1081669"/>
    <lineage>
        <taxon>Eukaryota</taxon>
        <taxon>Fungi</taxon>
        <taxon>Fungi incertae sedis</taxon>
        <taxon>Microsporidia</taxon>
        <taxon>Hepatosporidae</taxon>
        <taxon>Hepatospora</taxon>
    </lineage>
</organism>
<dbReference type="VEuPathDB" id="MicrosporidiaDB:HERIO_513"/>
<sequence length="61" mass="7627">MKKMNFNRLKTFFSNKEDFPISKEKIEIEFIFMGCFILYLITIFLTWRLFWKKKTIVKMSY</sequence>
<protein>
    <submittedName>
        <fullName evidence="2">Uncharacterized protein</fullName>
    </submittedName>
</protein>
<keyword evidence="1" id="KW-0472">Membrane</keyword>
<proteinExistence type="predicted"/>
<name>A0A1X0QJA9_9MICR</name>
<dbReference type="Proteomes" id="UP000192501">
    <property type="component" value="Unassembled WGS sequence"/>
</dbReference>
<dbReference type="AlphaFoldDB" id="A0A1X0QJA9"/>
<accession>A0A1X0QJA9</accession>
<dbReference type="EMBL" id="LTAI01000100">
    <property type="protein sequence ID" value="ORD99860.1"/>
    <property type="molecule type" value="Genomic_DNA"/>
</dbReference>
<keyword evidence="1" id="KW-1133">Transmembrane helix</keyword>
<gene>
    <name evidence="2" type="ORF">A0H76_29</name>
</gene>
<dbReference type="VEuPathDB" id="MicrosporidiaDB:A0H76_29"/>
<feature type="transmembrane region" description="Helical" evidence="1">
    <location>
        <begin position="30"/>
        <end position="51"/>
    </location>
</feature>
<evidence type="ECO:0000313" key="3">
    <source>
        <dbReference type="Proteomes" id="UP000192501"/>
    </source>
</evidence>
<keyword evidence="1" id="KW-0812">Transmembrane</keyword>